<organism evidence="8 9">
    <name type="scientific">Vitrella brassicaformis (strain CCMP3155)</name>
    <dbReference type="NCBI Taxonomy" id="1169540"/>
    <lineage>
        <taxon>Eukaryota</taxon>
        <taxon>Sar</taxon>
        <taxon>Alveolata</taxon>
        <taxon>Colpodellida</taxon>
        <taxon>Vitrellaceae</taxon>
        <taxon>Vitrella</taxon>
    </lineage>
</organism>
<evidence type="ECO:0000256" key="1">
    <source>
        <dbReference type="ARBA" id="ARBA00007315"/>
    </source>
</evidence>
<dbReference type="OMA" id="RIMRPGM"/>
<dbReference type="PROSITE" id="PS50056">
    <property type="entry name" value="TYR_PHOSPHATASE_2"/>
    <property type="match status" value="1"/>
</dbReference>
<evidence type="ECO:0000259" key="7">
    <source>
        <dbReference type="PROSITE" id="PS50056"/>
    </source>
</evidence>
<dbReference type="VEuPathDB" id="CryptoDB:Vbra_6987"/>
<evidence type="ECO:0000259" key="6">
    <source>
        <dbReference type="PROSITE" id="PS50054"/>
    </source>
</evidence>
<evidence type="ECO:0000256" key="3">
    <source>
        <dbReference type="ARBA" id="ARBA00022801"/>
    </source>
</evidence>
<dbReference type="Pfam" id="PF14671">
    <property type="entry name" value="DSPn"/>
    <property type="match status" value="1"/>
</dbReference>
<dbReference type="OrthoDB" id="442453at2759"/>
<dbReference type="AlphaFoldDB" id="A0A0G4ED10"/>
<dbReference type="InterPro" id="IPR016130">
    <property type="entry name" value="Tyr_Pase_AS"/>
</dbReference>
<feature type="region of interest" description="Disordered" evidence="5">
    <location>
        <begin position="347"/>
        <end position="432"/>
    </location>
</feature>
<dbReference type="PROSITE" id="PS50054">
    <property type="entry name" value="TYR_PHOSPHATASE_DUAL"/>
    <property type="match status" value="1"/>
</dbReference>
<dbReference type="CDD" id="cd17657">
    <property type="entry name" value="CDC14_N"/>
    <property type="match status" value="1"/>
</dbReference>
<dbReference type="InterPro" id="IPR029021">
    <property type="entry name" value="Prot-tyrosine_phosphatase-like"/>
</dbReference>
<reference evidence="8 9" key="1">
    <citation type="submission" date="2014-11" db="EMBL/GenBank/DDBJ databases">
        <authorList>
            <person name="Zhu J."/>
            <person name="Qi W."/>
            <person name="Song R."/>
        </authorList>
    </citation>
    <scope>NUCLEOTIDE SEQUENCE [LARGE SCALE GENOMIC DNA]</scope>
</reference>
<dbReference type="STRING" id="1169540.A0A0G4ED10"/>
<dbReference type="PROSITE" id="PS00383">
    <property type="entry name" value="TYR_PHOSPHATASE_1"/>
    <property type="match status" value="1"/>
</dbReference>
<dbReference type="EC" id="3.1.3.48" evidence="2"/>
<evidence type="ECO:0000256" key="2">
    <source>
        <dbReference type="ARBA" id="ARBA00013064"/>
    </source>
</evidence>
<dbReference type="CDD" id="cd14499">
    <property type="entry name" value="CDC14_C"/>
    <property type="match status" value="1"/>
</dbReference>
<dbReference type="Proteomes" id="UP000041254">
    <property type="component" value="Unassembled WGS sequence"/>
</dbReference>
<dbReference type="PhylomeDB" id="A0A0G4ED10"/>
<name>A0A0G4ED10_VITBC</name>
<dbReference type="Gene3D" id="3.90.190.10">
    <property type="entry name" value="Protein tyrosine phosphatase superfamily"/>
    <property type="match status" value="2"/>
</dbReference>
<protein>
    <recommendedName>
        <fullName evidence="2">protein-tyrosine-phosphatase</fullName>
        <ecNumber evidence="2">3.1.3.48</ecNumber>
    </recommendedName>
</protein>
<dbReference type="GO" id="GO:0004725">
    <property type="term" value="F:protein tyrosine phosphatase activity"/>
    <property type="evidence" value="ECO:0007669"/>
    <property type="project" value="UniProtKB-EC"/>
</dbReference>
<feature type="region of interest" description="Disordered" evidence="5">
    <location>
        <begin position="456"/>
        <end position="475"/>
    </location>
</feature>
<dbReference type="InterPro" id="IPR029260">
    <property type="entry name" value="DSPn"/>
</dbReference>
<dbReference type="FunFam" id="3.90.190.10:FF:000006">
    <property type="entry name" value="Dual specificity protein phosphatase CDC14B"/>
    <property type="match status" value="1"/>
</dbReference>
<evidence type="ECO:0000313" key="9">
    <source>
        <dbReference type="Proteomes" id="UP000041254"/>
    </source>
</evidence>
<dbReference type="InterPro" id="IPR020422">
    <property type="entry name" value="TYR_PHOSPHATASE_DUAL_dom"/>
</dbReference>
<keyword evidence="4" id="KW-0904">Protein phosphatase</keyword>
<keyword evidence="9" id="KW-1185">Reference proteome</keyword>
<dbReference type="InParanoid" id="A0A0G4ED10"/>
<feature type="compositionally biased region" description="Low complexity" evidence="5">
    <location>
        <begin position="404"/>
        <end position="432"/>
    </location>
</feature>
<keyword evidence="3" id="KW-0378">Hydrolase</keyword>
<evidence type="ECO:0000313" key="8">
    <source>
        <dbReference type="EMBL" id="CEL93223.1"/>
    </source>
</evidence>
<dbReference type="InterPro" id="IPR050561">
    <property type="entry name" value="PTP"/>
</dbReference>
<dbReference type="PANTHER" id="PTHR23339">
    <property type="entry name" value="TYROSINE SPECIFIC PROTEIN PHOSPHATASE AND DUAL SPECIFICITY PROTEIN PHOSPHATASE"/>
    <property type="match status" value="1"/>
</dbReference>
<feature type="domain" description="Tyrosine-protein phosphatase" evidence="6">
    <location>
        <begin position="180"/>
        <end position="339"/>
    </location>
</feature>
<proteinExistence type="inferred from homology"/>
<evidence type="ECO:0000256" key="5">
    <source>
        <dbReference type="SAM" id="MobiDB-lite"/>
    </source>
</evidence>
<feature type="domain" description="Tyrosine specific protein phosphatases" evidence="7">
    <location>
        <begin position="264"/>
        <end position="326"/>
    </location>
</feature>
<dbReference type="SUPFAM" id="SSF52799">
    <property type="entry name" value="(Phosphotyrosine protein) phosphatases II"/>
    <property type="match status" value="2"/>
</dbReference>
<comment type="similarity">
    <text evidence="1">Belongs to the protein-tyrosine phosphatase family. Non-receptor class CDC14 subfamily.</text>
</comment>
<evidence type="ECO:0000256" key="4">
    <source>
        <dbReference type="ARBA" id="ARBA00022912"/>
    </source>
</evidence>
<accession>A0A0G4ED10</accession>
<gene>
    <name evidence="8" type="ORF">Vbra_6987</name>
</gene>
<dbReference type="InterPro" id="IPR044506">
    <property type="entry name" value="CDC14_C"/>
</dbReference>
<dbReference type="EMBL" id="CDMY01000149">
    <property type="protein sequence ID" value="CEL93223.1"/>
    <property type="molecule type" value="Genomic_DNA"/>
</dbReference>
<dbReference type="InterPro" id="IPR000387">
    <property type="entry name" value="Tyr_Pase_dom"/>
</dbReference>
<dbReference type="Pfam" id="PF22785">
    <property type="entry name" value="Tc-R-P"/>
    <property type="match status" value="1"/>
</dbReference>
<sequence length="475" mass="52818">MSEAELQKAIAVIPSRFYWLEVARQPRQLVTPSAVYFSIDQEFLYEPFFADFGPLNLGMVYRYCRLLELYLQEHCEKSRKVLVHFTNMEDPAKRANSVFLVGAAQIILFQKTADEAWRPFQGLSPPLVPYRDATYGVCTYQCTVLDCLRGLEKGIELGWFNYDTFDLPEYEYYERVENGDINWILPGKFLAFSGPQSDTSVENAMGFRYFVPEDYVKVFKRLKVACVIRLNKKQYDRRTFLEAGTSHHDLYFLDGSCPSREIIHQFLHISENEPGAIAVHCKAGLGRTGTLIGCYAMKHYRFPAAAFIGWARICRPGSVLGPQQHFLREIEPQMFRLGAAQMRIPIAPGQPMSEGLPEIDSPIDGEESDSAGRHSELGSLSPIGQHGDAGQGEFLLSTKRRHQSASSSMGGATSSTMPTESPGSSSSASAYSPAHALHAVALANQVGELDKVMSEADVSPAVRGPTAALNARRSC</sequence>